<gene>
    <name evidence="1" type="ordered locus">MTR_1g116290</name>
</gene>
<keyword evidence="3" id="KW-1185">Reference proteome</keyword>
<evidence type="ECO:0000313" key="1">
    <source>
        <dbReference type="EMBL" id="AES63061.1"/>
    </source>
</evidence>
<dbReference type="Proteomes" id="UP000002051">
    <property type="component" value="Unassembled WGS sequence"/>
</dbReference>
<name>G7IAX5_MEDTR</name>
<evidence type="ECO:0000313" key="2">
    <source>
        <dbReference type="EnsemblPlants" id="AES63061"/>
    </source>
</evidence>
<dbReference type="HOGENOM" id="CLU_2641785_0_0_1"/>
<dbReference type="AlphaFoldDB" id="G7IAX5"/>
<organism evidence="1 3">
    <name type="scientific">Medicago truncatula</name>
    <name type="common">Barrel medic</name>
    <name type="synonym">Medicago tribuloides</name>
    <dbReference type="NCBI Taxonomy" id="3880"/>
    <lineage>
        <taxon>Eukaryota</taxon>
        <taxon>Viridiplantae</taxon>
        <taxon>Streptophyta</taxon>
        <taxon>Embryophyta</taxon>
        <taxon>Tracheophyta</taxon>
        <taxon>Spermatophyta</taxon>
        <taxon>Magnoliopsida</taxon>
        <taxon>eudicotyledons</taxon>
        <taxon>Gunneridae</taxon>
        <taxon>Pentapetalae</taxon>
        <taxon>rosids</taxon>
        <taxon>fabids</taxon>
        <taxon>Fabales</taxon>
        <taxon>Fabaceae</taxon>
        <taxon>Papilionoideae</taxon>
        <taxon>50 kb inversion clade</taxon>
        <taxon>NPAAA clade</taxon>
        <taxon>Hologalegina</taxon>
        <taxon>IRL clade</taxon>
        <taxon>Trifolieae</taxon>
        <taxon>Medicago</taxon>
    </lineage>
</organism>
<protein>
    <submittedName>
        <fullName evidence="1 2">Uncharacterized protein</fullName>
    </submittedName>
</protein>
<dbReference type="EnsemblPlants" id="AES63061">
    <property type="protein sequence ID" value="AES63061"/>
    <property type="gene ID" value="MTR_1g116290"/>
</dbReference>
<reference evidence="1 3" key="1">
    <citation type="journal article" date="2011" name="Nature">
        <title>The Medicago genome provides insight into the evolution of rhizobial symbioses.</title>
        <authorList>
            <person name="Young N.D."/>
            <person name="Debelle F."/>
            <person name="Oldroyd G.E."/>
            <person name="Geurts R."/>
            <person name="Cannon S.B."/>
            <person name="Udvardi M.K."/>
            <person name="Benedito V.A."/>
            <person name="Mayer K.F."/>
            <person name="Gouzy J."/>
            <person name="Schoof H."/>
            <person name="Van de Peer Y."/>
            <person name="Proost S."/>
            <person name="Cook D.R."/>
            <person name="Meyers B.C."/>
            <person name="Spannagl M."/>
            <person name="Cheung F."/>
            <person name="De Mita S."/>
            <person name="Krishnakumar V."/>
            <person name="Gundlach H."/>
            <person name="Zhou S."/>
            <person name="Mudge J."/>
            <person name="Bharti A.K."/>
            <person name="Murray J.D."/>
            <person name="Naoumkina M.A."/>
            <person name="Rosen B."/>
            <person name="Silverstein K.A."/>
            <person name="Tang H."/>
            <person name="Rombauts S."/>
            <person name="Zhao P.X."/>
            <person name="Zhou P."/>
            <person name="Barbe V."/>
            <person name="Bardou P."/>
            <person name="Bechner M."/>
            <person name="Bellec A."/>
            <person name="Berger A."/>
            <person name="Berges H."/>
            <person name="Bidwell S."/>
            <person name="Bisseling T."/>
            <person name="Choisne N."/>
            <person name="Couloux A."/>
            <person name="Denny R."/>
            <person name="Deshpande S."/>
            <person name="Dai X."/>
            <person name="Doyle J.J."/>
            <person name="Dudez A.M."/>
            <person name="Farmer A.D."/>
            <person name="Fouteau S."/>
            <person name="Franken C."/>
            <person name="Gibelin C."/>
            <person name="Gish J."/>
            <person name="Goldstein S."/>
            <person name="Gonzalez A.J."/>
            <person name="Green P.J."/>
            <person name="Hallab A."/>
            <person name="Hartog M."/>
            <person name="Hua A."/>
            <person name="Humphray S.J."/>
            <person name="Jeong D.H."/>
            <person name="Jing Y."/>
            <person name="Jocker A."/>
            <person name="Kenton S.M."/>
            <person name="Kim D.J."/>
            <person name="Klee K."/>
            <person name="Lai H."/>
            <person name="Lang C."/>
            <person name="Lin S."/>
            <person name="Macmil S.L."/>
            <person name="Magdelenat G."/>
            <person name="Matthews L."/>
            <person name="McCorrison J."/>
            <person name="Monaghan E.L."/>
            <person name="Mun J.H."/>
            <person name="Najar F.Z."/>
            <person name="Nicholson C."/>
            <person name="Noirot C."/>
            <person name="O'Bleness M."/>
            <person name="Paule C.R."/>
            <person name="Poulain J."/>
            <person name="Prion F."/>
            <person name="Qin B."/>
            <person name="Qu C."/>
            <person name="Retzel E.F."/>
            <person name="Riddle C."/>
            <person name="Sallet E."/>
            <person name="Samain S."/>
            <person name="Samson N."/>
            <person name="Sanders I."/>
            <person name="Saurat O."/>
            <person name="Scarpelli C."/>
            <person name="Schiex T."/>
            <person name="Segurens B."/>
            <person name="Severin A.J."/>
            <person name="Sherrier D.J."/>
            <person name="Shi R."/>
            <person name="Sims S."/>
            <person name="Singer S.R."/>
            <person name="Sinharoy S."/>
            <person name="Sterck L."/>
            <person name="Viollet A."/>
            <person name="Wang B.B."/>
            <person name="Wang K."/>
            <person name="Wang M."/>
            <person name="Wang X."/>
            <person name="Warfsmann J."/>
            <person name="Weissenbach J."/>
            <person name="White D.D."/>
            <person name="White J.D."/>
            <person name="Wiley G.B."/>
            <person name="Wincker P."/>
            <person name="Xing Y."/>
            <person name="Yang L."/>
            <person name="Yao Z."/>
            <person name="Ying F."/>
            <person name="Zhai J."/>
            <person name="Zhou L."/>
            <person name="Zuber A."/>
            <person name="Denarie J."/>
            <person name="Dixon R.A."/>
            <person name="May G.D."/>
            <person name="Schwartz D.C."/>
            <person name="Rogers J."/>
            <person name="Quetier F."/>
            <person name="Town C.D."/>
            <person name="Roe B.A."/>
        </authorList>
    </citation>
    <scope>NUCLEOTIDE SEQUENCE [LARGE SCALE GENOMIC DNA]</scope>
    <source>
        <strain evidence="1">A17</strain>
        <strain evidence="2 3">cv. Jemalong A17</strain>
    </source>
</reference>
<reference evidence="2" key="3">
    <citation type="submission" date="2015-04" db="UniProtKB">
        <authorList>
            <consortium name="EnsemblPlants"/>
        </authorList>
    </citation>
    <scope>IDENTIFICATION</scope>
    <source>
        <strain evidence="2">cv. Jemalong A17</strain>
    </source>
</reference>
<dbReference type="EMBL" id="CM001217">
    <property type="protein sequence ID" value="AES63061.1"/>
    <property type="molecule type" value="Genomic_DNA"/>
</dbReference>
<evidence type="ECO:0000313" key="3">
    <source>
        <dbReference type="Proteomes" id="UP000002051"/>
    </source>
</evidence>
<accession>G7IAX5</accession>
<dbReference type="PaxDb" id="3880-AES63061"/>
<reference evidence="1 3" key="2">
    <citation type="journal article" date="2014" name="BMC Genomics">
        <title>An improved genome release (version Mt4.0) for the model legume Medicago truncatula.</title>
        <authorList>
            <person name="Tang H."/>
            <person name="Krishnakumar V."/>
            <person name="Bidwell S."/>
            <person name="Rosen B."/>
            <person name="Chan A."/>
            <person name="Zhou S."/>
            <person name="Gentzbittel L."/>
            <person name="Childs K.L."/>
            <person name="Yandell M."/>
            <person name="Gundlach H."/>
            <person name="Mayer K.F."/>
            <person name="Schwartz D.C."/>
            <person name="Town C.D."/>
        </authorList>
    </citation>
    <scope>GENOME REANNOTATION</scope>
    <source>
        <strain evidence="2 3">cv. Jemalong A17</strain>
    </source>
</reference>
<sequence length="77" mass="8933">MGRVFKSKLNFVFAMEKGKGYKHDYGSSEKQRVIGRKGAFDWTISKIIRNNIYVSHLLFLHVQVLDEDGVLRERAGF</sequence>
<proteinExistence type="predicted"/>